<protein>
    <submittedName>
        <fullName evidence="3">Uncharacterized protein</fullName>
    </submittedName>
</protein>
<name>A0A222E9S9_9RHOB</name>
<proteinExistence type="predicted"/>
<evidence type="ECO:0000256" key="2">
    <source>
        <dbReference type="SAM" id="Phobius"/>
    </source>
</evidence>
<keyword evidence="2" id="KW-0812">Transmembrane</keyword>
<evidence type="ECO:0000256" key="1">
    <source>
        <dbReference type="SAM" id="MobiDB-lite"/>
    </source>
</evidence>
<keyword evidence="2" id="KW-1133">Transmembrane helix</keyword>
<feature type="compositionally biased region" description="Pro residues" evidence="1">
    <location>
        <begin position="411"/>
        <end position="423"/>
    </location>
</feature>
<dbReference type="KEGG" id="aht:ANTHELSMS3_04354"/>
<keyword evidence="2" id="KW-0472">Membrane</keyword>
<feature type="transmembrane region" description="Helical" evidence="2">
    <location>
        <begin position="99"/>
        <end position="121"/>
    </location>
</feature>
<organism evidence="3 4">
    <name type="scientific">Antarctobacter heliothermus</name>
    <dbReference type="NCBI Taxonomy" id="74033"/>
    <lineage>
        <taxon>Bacteria</taxon>
        <taxon>Pseudomonadati</taxon>
        <taxon>Pseudomonadota</taxon>
        <taxon>Alphaproteobacteria</taxon>
        <taxon>Rhodobacterales</taxon>
        <taxon>Roseobacteraceae</taxon>
        <taxon>Antarctobacter</taxon>
    </lineage>
</organism>
<accession>A0A222E9S9</accession>
<reference evidence="3 4" key="1">
    <citation type="submission" date="2017-07" db="EMBL/GenBank/DDBJ databases">
        <title>Genome Sequence of Antarctobacter heliothermus Strain SMS3 Isolated from a culture of the Diatom Skeletonema marinoi.</title>
        <authorList>
            <person name="Topel M."/>
            <person name="Pinder M.I.M."/>
            <person name="Johansson O.N."/>
            <person name="Kourtchenko O."/>
            <person name="Godhe A."/>
            <person name="Clarke A.K."/>
        </authorList>
    </citation>
    <scope>NUCLEOTIDE SEQUENCE [LARGE SCALE GENOMIC DNA]</scope>
    <source>
        <strain evidence="3 4">SMS3</strain>
    </source>
</reference>
<dbReference type="EMBL" id="CP022540">
    <property type="protein sequence ID" value="ASP22957.1"/>
    <property type="molecule type" value="Genomic_DNA"/>
</dbReference>
<feature type="transmembrane region" description="Helical" evidence="2">
    <location>
        <begin position="64"/>
        <end position="87"/>
    </location>
</feature>
<dbReference type="AlphaFoldDB" id="A0A222E9S9"/>
<sequence>MSQDAPQTRLTREEARGVRAARELEGHLTWLDTFSGTALGVLSVASGIYTYLGVSSLLDENGAMSVFAAIAYSTAVSVGIFVFWSYMLRLFPAVRTARARAGLLATMGLGSLAIVAMSSWLNAAALAGSAAVEQHLAETVQDYQAALERAHEIALTAQALERDVARTRQSFEDLSELEAQGALSGLAGRGAVFRVLRQKSAELTALEAQIAAQTPLVDTAFTEGNTILSRMRALTVEPGNVEARSVEFSEAAVRLQGLITQLRQLSVAPLVERAAQDLAASVVLPELDSATAQGRADQSATITSVLEVLAQRAATLERAAQAVQSLQTPTDVTYAPLSAADAVILYAGNFIPSWAGAIAIDLLPMVLVFILAITHGAIREGREGAGVEDTLTLAELRAAVTALREVEAVAGPPPARPEAPPAPSDDVTPLKGKSA</sequence>
<gene>
    <name evidence="3" type="ORF">ANTHELSMS3_04354</name>
</gene>
<evidence type="ECO:0000313" key="3">
    <source>
        <dbReference type="EMBL" id="ASP22957.1"/>
    </source>
</evidence>
<keyword evidence="4" id="KW-1185">Reference proteome</keyword>
<evidence type="ECO:0000313" key="4">
    <source>
        <dbReference type="Proteomes" id="UP000203589"/>
    </source>
</evidence>
<feature type="region of interest" description="Disordered" evidence="1">
    <location>
        <begin position="409"/>
        <end position="435"/>
    </location>
</feature>
<feature type="transmembrane region" description="Helical" evidence="2">
    <location>
        <begin position="29"/>
        <end position="52"/>
    </location>
</feature>
<dbReference type="RefSeq" id="WP_094036645.1">
    <property type="nucleotide sequence ID" value="NZ_CP022540.1"/>
</dbReference>
<dbReference type="OrthoDB" id="7799972at2"/>
<dbReference type="Proteomes" id="UP000203589">
    <property type="component" value="Chromosome"/>
</dbReference>
<feature type="transmembrane region" description="Helical" evidence="2">
    <location>
        <begin position="354"/>
        <end position="373"/>
    </location>
</feature>